<comment type="subcellular location">
    <subcellularLocation>
        <location evidence="1">Cell membrane</location>
        <topology evidence="1">Lipid-anchor</topology>
        <topology evidence="1">GPI-anchor</topology>
    </subcellularLocation>
    <subcellularLocation>
        <location evidence="2">Secreted</location>
    </subcellularLocation>
</comment>
<evidence type="ECO:0000259" key="18">
    <source>
        <dbReference type="PROSITE" id="PS52012"/>
    </source>
</evidence>
<dbReference type="GO" id="GO:0005576">
    <property type="term" value="C:extracellular region"/>
    <property type="evidence" value="ECO:0007669"/>
    <property type="project" value="UniProtKB-SubCell"/>
</dbReference>
<dbReference type="GO" id="GO:0098552">
    <property type="term" value="C:side of membrane"/>
    <property type="evidence" value="ECO:0007669"/>
    <property type="project" value="UniProtKB-KW"/>
</dbReference>
<keyword evidence="14" id="KW-0449">Lipoprotein</keyword>
<comment type="similarity">
    <text evidence="3">Belongs to the RBT5 family.</text>
</comment>
<dbReference type="InterPro" id="IPR008427">
    <property type="entry name" value="Extracellular_membr_CFEM_dom"/>
</dbReference>
<comment type="caution">
    <text evidence="19">The sequence shown here is derived from an EMBL/GenBank/DDBJ whole genome shotgun (WGS) entry which is preliminary data.</text>
</comment>
<evidence type="ECO:0000256" key="6">
    <source>
        <dbReference type="ARBA" id="ARBA00022617"/>
    </source>
</evidence>
<dbReference type="OrthoDB" id="3767534at2759"/>
<dbReference type="SMART" id="SM00747">
    <property type="entry name" value="CFEM"/>
    <property type="match status" value="1"/>
</dbReference>
<evidence type="ECO:0000256" key="5">
    <source>
        <dbReference type="ARBA" id="ARBA00022525"/>
    </source>
</evidence>
<keyword evidence="20" id="KW-1185">Reference proteome</keyword>
<sequence>MKNALIVSAITALAAAQSIADLPACSLTCLTSAIPSLGCGLTDFACSCKKADTLTPQLTPCVQSACSDAADQAKVLTVLSSICAAAGVPIEAPASGTSTIADPSPAPTTEAPEPTSEAPTETMPSISEEPAYSAYPTEIPPASYPTPTSSAEYEPIPSSVVVSRPSPVPTSVPGVLPPYPTSGEPSIIAPTGTGVKPTTSTSLPPEFTGAAIAMKVPSFIAGVFGVAAFVL</sequence>
<evidence type="ECO:0000256" key="14">
    <source>
        <dbReference type="ARBA" id="ARBA00023288"/>
    </source>
</evidence>
<dbReference type="PROSITE" id="PS52012">
    <property type="entry name" value="CFEM"/>
    <property type="match status" value="1"/>
</dbReference>
<keyword evidence="13" id="KW-0325">Glycoprotein</keyword>
<evidence type="ECO:0000256" key="12">
    <source>
        <dbReference type="ARBA" id="ARBA00023157"/>
    </source>
</evidence>
<keyword evidence="12 15" id="KW-1015">Disulfide bond</keyword>
<accession>A0A9W8Z089</accession>
<proteinExistence type="inferred from homology"/>
<evidence type="ECO:0000256" key="11">
    <source>
        <dbReference type="ARBA" id="ARBA00023136"/>
    </source>
</evidence>
<keyword evidence="7" id="KW-0336">GPI-anchor</keyword>
<feature type="binding site" description="axial binding residue" evidence="15">
    <location>
        <position position="43"/>
    </location>
    <ligand>
        <name>heme</name>
        <dbReference type="ChEBI" id="CHEBI:30413"/>
    </ligand>
    <ligandPart>
        <name>Fe</name>
        <dbReference type="ChEBI" id="CHEBI:18248"/>
    </ligandPart>
</feature>
<evidence type="ECO:0000256" key="10">
    <source>
        <dbReference type="ARBA" id="ARBA00023004"/>
    </source>
</evidence>
<keyword evidence="10 15" id="KW-0408">Iron</keyword>
<dbReference type="Proteomes" id="UP001140510">
    <property type="component" value="Unassembled WGS sequence"/>
</dbReference>
<keyword evidence="11" id="KW-0472">Membrane</keyword>
<evidence type="ECO:0000256" key="2">
    <source>
        <dbReference type="ARBA" id="ARBA00004613"/>
    </source>
</evidence>
<dbReference type="InterPro" id="IPR051735">
    <property type="entry name" value="CFEM_domain"/>
</dbReference>
<evidence type="ECO:0000256" key="17">
    <source>
        <dbReference type="SAM" id="SignalP"/>
    </source>
</evidence>
<evidence type="ECO:0000256" key="4">
    <source>
        <dbReference type="ARBA" id="ARBA00022475"/>
    </source>
</evidence>
<gene>
    <name evidence="19" type="ORF">N0V91_010905</name>
</gene>
<name>A0A9W8Z089_9PLEO</name>
<comment type="caution">
    <text evidence="15">Lacks conserved residue(s) required for the propagation of feature annotation.</text>
</comment>
<feature type="chain" id="PRO_5040867261" description="CFEM domain-containing protein" evidence="17">
    <location>
        <begin position="17"/>
        <end position="231"/>
    </location>
</feature>
<dbReference type="PANTHER" id="PTHR37928">
    <property type="entry name" value="CFEM DOMAIN PROTEIN (AFU_ORTHOLOGUE AFUA_6G14090)"/>
    <property type="match status" value="1"/>
</dbReference>
<evidence type="ECO:0000313" key="20">
    <source>
        <dbReference type="Proteomes" id="UP001140510"/>
    </source>
</evidence>
<organism evidence="19 20">
    <name type="scientific">Didymella pomorum</name>
    <dbReference type="NCBI Taxonomy" id="749634"/>
    <lineage>
        <taxon>Eukaryota</taxon>
        <taxon>Fungi</taxon>
        <taxon>Dikarya</taxon>
        <taxon>Ascomycota</taxon>
        <taxon>Pezizomycotina</taxon>
        <taxon>Dothideomycetes</taxon>
        <taxon>Pleosporomycetidae</taxon>
        <taxon>Pleosporales</taxon>
        <taxon>Pleosporineae</taxon>
        <taxon>Didymellaceae</taxon>
        <taxon>Didymella</taxon>
    </lineage>
</organism>
<feature type="signal peptide" evidence="17">
    <location>
        <begin position="1"/>
        <end position="16"/>
    </location>
</feature>
<evidence type="ECO:0000313" key="19">
    <source>
        <dbReference type="EMBL" id="KAJ4395343.1"/>
    </source>
</evidence>
<keyword evidence="6 15" id="KW-0349">Heme</keyword>
<dbReference type="PANTHER" id="PTHR37928:SF2">
    <property type="entry name" value="GPI ANCHORED CFEM DOMAIN PROTEIN (AFU_ORTHOLOGUE AFUA_6G10580)"/>
    <property type="match status" value="1"/>
</dbReference>
<reference evidence="19" key="1">
    <citation type="submission" date="2022-10" db="EMBL/GenBank/DDBJ databases">
        <title>Tapping the CABI collections for fungal endophytes: first genome assemblies for Collariella, Neodidymelliopsis, Ascochyta clinopodiicola, Didymella pomorum, Didymosphaeria variabile, Neocosmospora piperis and Neocucurbitaria cava.</title>
        <authorList>
            <person name="Hill R."/>
        </authorList>
    </citation>
    <scope>NUCLEOTIDE SEQUENCE</scope>
    <source>
        <strain evidence="19">IMI 355091</strain>
    </source>
</reference>
<protein>
    <recommendedName>
        <fullName evidence="18">CFEM domain-containing protein</fullName>
    </recommendedName>
</protein>
<keyword evidence="9 17" id="KW-0732">Signal</keyword>
<dbReference type="GO" id="GO:0046872">
    <property type="term" value="F:metal ion binding"/>
    <property type="evidence" value="ECO:0007669"/>
    <property type="project" value="UniProtKB-UniRule"/>
</dbReference>
<evidence type="ECO:0000256" key="3">
    <source>
        <dbReference type="ARBA" id="ARBA00010031"/>
    </source>
</evidence>
<evidence type="ECO:0000256" key="9">
    <source>
        <dbReference type="ARBA" id="ARBA00022729"/>
    </source>
</evidence>
<feature type="domain" description="CFEM" evidence="18">
    <location>
        <begin position="1"/>
        <end position="110"/>
    </location>
</feature>
<dbReference type="Pfam" id="PF05730">
    <property type="entry name" value="CFEM"/>
    <property type="match status" value="1"/>
</dbReference>
<feature type="region of interest" description="Disordered" evidence="16">
    <location>
        <begin position="94"/>
        <end position="126"/>
    </location>
</feature>
<evidence type="ECO:0000256" key="7">
    <source>
        <dbReference type="ARBA" id="ARBA00022622"/>
    </source>
</evidence>
<feature type="region of interest" description="Disordered" evidence="16">
    <location>
        <begin position="134"/>
        <end position="153"/>
    </location>
</feature>
<dbReference type="GO" id="GO:0005886">
    <property type="term" value="C:plasma membrane"/>
    <property type="evidence" value="ECO:0007669"/>
    <property type="project" value="UniProtKB-SubCell"/>
</dbReference>
<evidence type="ECO:0000256" key="8">
    <source>
        <dbReference type="ARBA" id="ARBA00022723"/>
    </source>
</evidence>
<dbReference type="AlphaFoldDB" id="A0A9W8Z089"/>
<evidence type="ECO:0000256" key="15">
    <source>
        <dbReference type="PROSITE-ProRule" id="PRU01356"/>
    </source>
</evidence>
<keyword evidence="8 15" id="KW-0479">Metal-binding</keyword>
<keyword evidence="4" id="KW-1003">Cell membrane</keyword>
<feature type="disulfide bond" evidence="15">
    <location>
        <begin position="39"/>
        <end position="46"/>
    </location>
</feature>
<keyword evidence="5" id="KW-0964">Secreted</keyword>
<feature type="compositionally biased region" description="Low complexity" evidence="16">
    <location>
        <begin position="107"/>
        <end position="125"/>
    </location>
</feature>
<evidence type="ECO:0000256" key="13">
    <source>
        <dbReference type="ARBA" id="ARBA00023180"/>
    </source>
</evidence>
<evidence type="ECO:0000256" key="1">
    <source>
        <dbReference type="ARBA" id="ARBA00004609"/>
    </source>
</evidence>
<dbReference type="EMBL" id="JAPEVA010000162">
    <property type="protein sequence ID" value="KAJ4395343.1"/>
    <property type="molecule type" value="Genomic_DNA"/>
</dbReference>
<evidence type="ECO:0000256" key="16">
    <source>
        <dbReference type="SAM" id="MobiDB-lite"/>
    </source>
</evidence>